<comment type="caution">
    <text evidence="3">The sequence shown here is derived from an EMBL/GenBank/DDBJ whole genome shotgun (WGS) entry which is preliminary data.</text>
</comment>
<keyword evidence="4" id="KW-1185">Reference proteome</keyword>
<keyword evidence="1" id="KW-0238">DNA-binding</keyword>
<dbReference type="CDD" id="cd00093">
    <property type="entry name" value="HTH_XRE"/>
    <property type="match status" value="1"/>
</dbReference>
<reference evidence="3 4" key="1">
    <citation type="submission" date="2017-07" db="EMBL/GenBank/DDBJ databases">
        <title>Fictibacillus sp. nov. GDSW-R2A3 Genome sequencing and assembly.</title>
        <authorList>
            <person name="Mayilraj S."/>
        </authorList>
    </citation>
    <scope>NUCLEOTIDE SEQUENCE [LARGE SCALE GENOMIC DNA]</scope>
    <source>
        <strain evidence="3 4">GDSW-R2A3</strain>
    </source>
</reference>
<dbReference type="OrthoDB" id="9781521at2"/>
<dbReference type="EMBL" id="NOII01000001">
    <property type="protein sequence ID" value="OYD58433.1"/>
    <property type="molecule type" value="Genomic_DNA"/>
</dbReference>
<organism evidence="3 4">
    <name type="scientific">Fictibacillus aquaticus</name>
    <dbReference type="NCBI Taxonomy" id="2021314"/>
    <lineage>
        <taxon>Bacteria</taxon>
        <taxon>Bacillati</taxon>
        <taxon>Bacillota</taxon>
        <taxon>Bacilli</taxon>
        <taxon>Bacillales</taxon>
        <taxon>Fictibacillaceae</taxon>
        <taxon>Fictibacillus</taxon>
    </lineage>
</organism>
<dbReference type="RefSeq" id="WP_094250395.1">
    <property type="nucleotide sequence ID" value="NZ_JBHLXL010000001.1"/>
</dbReference>
<proteinExistence type="predicted"/>
<dbReference type="Pfam" id="PF01381">
    <property type="entry name" value="HTH_3"/>
    <property type="match status" value="1"/>
</dbReference>
<dbReference type="GO" id="GO:0003677">
    <property type="term" value="F:DNA binding"/>
    <property type="evidence" value="ECO:0007669"/>
    <property type="project" value="UniProtKB-KW"/>
</dbReference>
<dbReference type="PANTHER" id="PTHR46558">
    <property type="entry name" value="TRACRIPTIONAL REGULATORY PROTEIN-RELATED-RELATED"/>
    <property type="match status" value="1"/>
</dbReference>
<evidence type="ECO:0000313" key="4">
    <source>
        <dbReference type="Proteomes" id="UP000215059"/>
    </source>
</evidence>
<dbReference type="AlphaFoldDB" id="A0A235FBW4"/>
<dbReference type="SMART" id="SM00530">
    <property type="entry name" value="HTH_XRE"/>
    <property type="match status" value="1"/>
</dbReference>
<dbReference type="Gene3D" id="1.10.260.40">
    <property type="entry name" value="lambda repressor-like DNA-binding domains"/>
    <property type="match status" value="1"/>
</dbReference>
<gene>
    <name evidence="3" type="ORF">CGZ90_00585</name>
</gene>
<protein>
    <recommendedName>
        <fullName evidence="2">HTH cro/C1-type domain-containing protein</fullName>
    </recommendedName>
</protein>
<evidence type="ECO:0000259" key="2">
    <source>
        <dbReference type="PROSITE" id="PS50943"/>
    </source>
</evidence>
<dbReference type="InterPro" id="IPR010982">
    <property type="entry name" value="Lambda_DNA-bd_dom_sf"/>
</dbReference>
<dbReference type="Proteomes" id="UP000215059">
    <property type="component" value="Unassembled WGS sequence"/>
</dbReference>
<evidence type="ECO:0000313" key="3">
    <source>
        <dbReference type="EMBL" id="OYD58433.1"/>
    </source>
</evidence>
<evidence type="ECO:0000256" key="1">
    <source>
        <dbReference type="ARBA" id="ARBA00023125"/>
    </source>
</evidence>
<feature type="domain" description="HTH cro/C1-type" evidence="2">
    <location>
        <begin position="14"/>
        <end position="68"/>
    </location>
</feature>
<dbReference type="SUPFAM" id="SSF47413">
    <property type="entry name" value="lambda repressor-like DNA-binding domains"/>
    <property type="match status" value="1"/>
</dbReference>
<sequence>MDKKEINNKIGQRIKKIREDRKLDIRDVALAINVDNSNLGKIERGERIASTELLVRLSEFYKVHISYFFGELQPVPEDLNKIGVEWISFADKMKKDELTPEEIENIIKAVKKLNI</sequence>
<accession>A0A235FBW4</accession>
<name>A0A235FBW4_9BACL</name>
<dbReference type="InterPro" id="IPR001387">
    <property type="entry name" value="Cro/C1-type_HTH"/>
</dbReference>
<dbReference type="PANTHER" id="PTHR46558:SF4">
    <property type="entry name" value="DNA-BIDING PHAGE PROTEIN"/>
    <property type="match status" value="1"/>
</dbReference>
<dbReference type="PROSITE" id="PS50943">
    <property type="entry name" value="HTH_CROC1"/>
    <property type="match status" value="1"/>
</dbReference>